<proteinExistence type="inferred from homology"/>
<sequence length="600" mass="70317">MDNLSRYRGKIWLVLCLFFVCWYFVIHNVKWYKFSPPTTVFRRPVDDIDSTTTYLAAARSGNDDEKQGGGGGGSDEKTNLVSIDGEIDWVHDEAQVRALEKELEPVLQKFKPKPMEKKKQAVIDKEFEDERKPKPKERRVNETLIDRVAEQMGGTLTRRSACSGRYIYVHKLPSRFNDDILEDCRSFNKWQDMCPSIDNMGLGPKLGNPQRVFSKSGWYSTNQFLLEVIFRNRMKQYECLTNDSSIASAVYVPYYAGLDVSRYLFDHNTSSRDALSLDLAEWLHGRPEWKTRSGKDHFLVAGRIIWDFRREIDDDDAWGNKLMVLPELKNMTILTIEKSPWHNDDFGIPYPTYFHPRNDNEIVEWQNKIKRQKRRSLFCFAGAPRPKMEDSIRNEIIEQCVASPRKCRLLQCSYGNLRCQQPVDVMKLFQSSIFCLQPPGDSYTRRSTFDSILAGCIPVFFNPGSAYIQYLWHLPREFEKYSVFIDEDDVKVKNVSIDKILSRISTKKVSEMREKIIELIPNLVYADPRSKLEKFNDAFDLSVKGVLKRMDYLSKNTSSLDFDQKFSWKYLLFGSVQNHKWDRYFRYSMNHKVKKQTEMF</sequence>
<evidence type="ECO:0000256" key="1">
    <source>
        <dbReference type="ARBA" id="ARBA00004323"/>
    </source>
</evidence>
<accession>A0A103Y6W9</accession>
<dbReference type="Proteomes" id="UP000243975">
    <property type="component" value="Unassembled WGS sequence"/>
</dbReference>
<evidence type="ECO:0000259" key="8">
    <source>
        <dbReference type="Pfam" id="PF03016"/>
    </source>
</evidence>
<dbReference type="OMA" id="ARYLWDD"/>
<evidence type="ECO:0000313" key="10">
    <source>
        <dbReference type="Proteomes" id="UP000243975"/>
    </source>
</evidence>
<gene>
    <name evidence="9" type="ORF">Ccrd_018076</name>
</gene>
<dbReference type="GO" id="GO:0016757">
    <property type="term" value="F:glycosyltransferase activity"/>
    <property type="evidence" value="ECO:0007669"/>
    <property type="project" value="UniProtKB-KW"/>
</dbReference>
<evidence type="ECO:0000256" key="5">
    <source>
        <dbReference type="ARBA" id="ARBA00023034"/>
    </source>
</evidence>
<keyword evidence="7" id="KW-0472">Membrane</keyword>
<dbReference type="PANTHER" id="PTHR11062:SF282">
    <property type="entry name" value="XYLOGLUCAN GALACTOSYLTRANSFERASE GT11-RELATED"/>
    <property type="match status" value="1"/>
</dbReference>
<comment type="subcellular location">
    <subcellularLocation>
        <location evidence="1">Golgi apparatus membrane</location>
        <topology evidence="1">Single-pass type II membrane protein</topology>
    </subcellularLocation>
</comment>
<dbReference type="STRING" id="59895.A0A103Y6W9"/>
<keyword evidence="7" id="KW-1133">Transmembrane helix</keyword>
<dbReference type="InterPro" id="IPR040911">
    <property type="entry name" value="Exostosin_GT47"/>
</dbReference>
<keyword evidence="3" id="KW-0328">Glycosyltransferase</keyword>
<evidence type="ECO:0000256" key="4">
    <source>
        <dbReference type="ARBA" id="ARBA00022968"/>
    </source>
</evidence>
<keyword evidence="10" id="KW-1185">Reference proteome</keyword>
<reference evidence="9 10" key="1">
    <citation type="journal article" date="2016" name="Sci. Rep.">
        <title>The genome sequence of the outbreeding globe artichoke constructed de novo incorporating a phase-aware low-pass sequencing strategy of F1 progeny.</title>
        <authorList>
            <person name="Scaglione D."/>
            <person name="Reyes-Chin-Wo S."/>
            <person name="Acquadro A."/>
            <person name="Froenicke L."/>
            <person name="Portis E."/>
            <person name="Beitel C."/>
            <person name="Tirone M."/>
            <person name="Mauro R."/>
            <person name="Lo Monaco A."/>
            <person name="Mauromicale G."/>
            <person name="Faccioli P."/>
            <person name="Cattivelli L."/>
            <person name="Rieseberg L."/>
            <person name="Michelmore R."/>
            <person name="Lanteri S."/>
        </authorList>
    </citation>
    <scope>NUCLEOTIDE SEQUENCE [LARGE SCALE GENOMIC DNA]</scope>
    <source>
        <strain evidence="9">2C</strain>
    </source>
</reference>
<feature type="region of interest" description="Disordered" evidence="6">
    <location>
        <begin position="58"/>
        <end position="79"/>
    </location>
</feature>
<protein>
    <submittedName>
        <fullName evidence="9">Exostosin-like protein</fullName>
    </submittedName>
</protein>
<keyword evidence="7" id="KW-0812">Transmembrane</keyword>
<dbReference type="InterPro" id="IPR004263">
    <property type="entry name" value="Exostosin"/>
</dbReference>
<dbReference type="GO" id="GO:0000139">
    <property type="term" value="C:Golgi membrane"/>
    <property type="evidence" value="ECO:0007669"/>
    <property type="project" value="UniProtKB-SubCell"/>
</dbReference>
<comment type="similarity">
    <text evidence="2">Belongs to the glycosyltransferase 47 family.</text>
</comment>
<keyword evidence="4" id="KW-0735">Signal-anchor</keyword>
<evidence type="ECO:0000256" key="3">
    <source>
        <dbReference type="ARBA" id="ARBA00022676"/>
    </source>
</evidence>
<evidence type="ECO:0000256" key="2">
    <source>
        <dbReference type="ARBA" id="ARBA00010271"/>
    </source>
</evidence>
<keyword evidence="3" id="KW-0808">Transferase</keyword>
<feature type="domain" description="Exostosin GT47" evidence="8">
    <location>
        <begin position="162"/>
        <end position="497"/>
    </location>
</feature>
<organism evidence="9 10">
    <name type="scientific">Cynara cardunculus var. scolymus</name>
    <name type="common">Globe artichoke</name>
    <name type="synonym">Cynara scolymus</name>
    <dbReference type="NCBI Taxonomy" id="59895"/>
    <lineage>
        <taxon>Eukaryota</taxon>
        <taxon>Viridiplantae</taxon>
        <taxon>Streptophyta</taxon>
        <taxon>Embryophyta</taxon>
        <taxon>Tracheophyta</taxon>
        <taxon>Spermatophyta</taxon>
        <taxon>Magnoliopsida</taxon>
        <taxon>eudicotyledons</taxon>
        <taxon>Gunneridae</taxon>
        <taxon>Pentapetalae</taxon>
        <taxon>asterids</taxon>
        <taxon>campanulids</taxon>
        <taxon>Asterales</taxon>
        <taxon>Asteraceae</taxon>
        <taxon>Carduoideae</taxon>
        <taxon>Cardueae</taxon>
        <taxon>Carduinae</taxon>
        <taxon>Cynara</taxon>
    </lineage>
</organism>
<name>A0A103Y6W9_CYNCS</name>
<keyword evidence="5" id="KW-0333">Golgi apparatus</keyword>
<feature type="transmembrane region" description="Helical" evidence="7">
    <location>
        <begin position="12"/>
        <end position="32"/>
    </location>
</feature>
<evidence type="ECO:0000313" key="9">
    <source>
        <dbReference type="EMBL" id="KVI03619.1"/>
    </source>
</evidence>
<dbReference type="Gramene" id="KVI03619">
    <property type="protein sequence ID" value="KVI03619"/>
    <property type="gene ID" value="Ccrd_018076"/>
</dbReference>
<comment type="caution">
    <text evidence="9">The sequence shown here is derived from an EMBL/GenBank/DDBJ whole genome shotgun (WGS) entry which is preliminary data.</text>
</comment>
<dbReference type="AlphaFoldDB" id="A0A103Y6W9"/>
<dbReference type="EMBL" id="LEKV01002337">
    <property type="protein sequence ID" value="KVI03619.1"/>
    <property type="molecule type" value="Genomic_DNA"/>
</dbReference>
<dbReference type="Pfam" id="PF03016">
    <property type="entry name" value="Exostosin_GT47"/>
    <property type="match status" value="1"/>
</dbReference>
<dbReference type="PANTHER" id="PTHR11062">
    <property type="entry name" value="EXOSTOSIN HEPARAN SULFATE GLYCOSYLTRANSFERASE -RELATED"/>
    <property type="match status" value="1"/>
</dbReference>
<evidence type="ECO:0000256" key="7">
    <source>
        <dbReference type="SAM" id="Phobius"/>
    </source>
</evidence>
<evidence type="ECO:0000256" key="6">
    <source>
        <dbReference type="SAM" id="MobiDB-lite"/>
    </source>
</evidence>